<dbReference type="PANTHER" id="PTHR40465">
    <property type="entry name" value="CHROMOSOME 1, WHOLE GENOME SHOTGUN SEQUENCE"/>
    <property type="match status" value="1"/>
</dbReference>
<feature type="transmembrane region" description="Helical" evidence="1">
    <location>
        <begin position="229"/>
        <end position="248"/>
    </location>
</feature>
<feature type="transmembrane region" description="Helical" evidence="1">
    <location>
        <begin position="118"/>
        <end position="142"/>
    </location>
</feature>
<dbReference type="InterPro" id="IPR045339">
    <property type="entry name" value="DUF6534"/>
</dbReference>
<evidence type="ECO:0000313" key="4">
    <source>
        <dbReference type="Proteomes" id="UP001175228"/>
    </source>
</evidence>
<name>A0AA39Q4C0_9AGAR</name>
<feature type="transmembrane region" description="Helical" evidence="1">
    <location>
        <begin position="47"/>
        <end position="65"/>
    </location>
</feature>
<dbReference type="EMBL" id="JAUEPU010000019">
    <property type="protein sequence ID" value="KAK0495096.1"/>
    <property type="molecule type" value="Genomic_DNA"/>
</dbReference>
<evidence type="ECO:0000256" key="1">
    <source>
        <dbReference type="SAM" id="Phobius"/>
    </source>
</evidence>
<proteinExistence type="predicted"/>
<evidence type="ECO:0000313" key="3">
    <source>
        <dbReference type="EMBL" id="KAK0495096.1"/>
    </source>
</evidence>
<reference evidence="3" key="1">
    <citation type="submission" date="2023-06" db="EMBL/GenBank/DDBJ databases">
        <authorList>
            <consortium name="Lawrence Berkeley National Laboratory"/>
            <person name="Ahrendt S."/>
            <person name="Sahu N."/>
            <person name="Indic B."/>
            <person name="Wong-Bajracharya J."/>
            <person name="Merenyi Z."/>
            <person name="Ke H.-M."/>
            <person name="Monk M."/>
            <person name="Kocsube S."/>
            <person name="Drula E."/>
            <person name="Lipzen A."/>
            <person name="Balint B."/>
            <person name="Henrissat B."/>
            <person name="Andreopoulos B."/>
            <person name="Martin F.M."/>
            <person name="Harder C.B."/>
            <person name="Rigling D."/>
            <person name="Ford K.L."/>
            <person name="Foster G.D."/>
            <person name="Pangilinan J."/>
            <person name="Papanicolaou A."/>
            <person name="Barry K."/>
            <person name="LaButti K."/>
            <person name="Viragh M."/>
            <person name="Koriabine M."/>
            <person name="Yan M."/>
            <person name="Riley R."/>
            <person name="Champramary S."/>
            <person name="Plett K.L."/>
            <person name="Tsai I.J."/>
            <person name="Slot J."/>
            <person name="Sipos G."/>
            <person name="Plett J."/>
            <person name="Nagy L.G."/>
            <person name="Grigoriev I.V."/>
        </authorList>
    </citation>
    <scope>NUCLEOTIDE SEQUENCE</scope>
    <source>
        <strain evidence="3">HWK02</strain>
    </source>
</reference>
<keyword evidence="1" id="KW-0472">Membrane</keyword>
<dbReference type="Pfam" id="PF20152">
    <property type="entry name" value="DUF6534"/>
    <property type="match status" value="1"/>
</dbReference>
<sequence>MRLVYAVTNTAIQIVGYLLHWGLFGTLSVQLYLYYLAFPNDRQFIKCLVYGLYIVEFVQTMLITHDSFAMFGYGFGDIKALTDVHFYWLSIPVLGGLAAGVGQMFYAYRIFILSKSRIVPILVTCLSLTGYVAALITCVYSFQAGNIAQLDNRKTSIAIGIWCGTSALCDAVIAICMIYFLTFRNTNFRRTRIIVTKLIRLIIETGSVTAIVALLSLVLFLAVPEKSFYVTPGLVMAKLYANTVYMVLNSRIRIMGGRDAYTSSNDMEMTTTMTRDIPSHSTHGARRTDGVQGQASVVMITKEVFSGDYETSRTNVSHYGSCASLELTRTFLPGQTTGQELGIFCVAVRVHFLSKHHA</sequence>
<feature type="domain" description="DUF6534" evidence="2">
    <location>
        <begin position="166"/>
        <end position="251"/>
    </location>
</feature>
<gene>
    <name evidence="3" type="ORF">EDD18DRAFT_1076507</name>
</gene>
<comment type="caution">
    <text evidence="3">The sequence shown here is derived from an EMBL/GenBank/DDBJ whole genome shotgun (WGS) entry which is preliminary data.</text>
</comment>
<keyword evidence="1" id="KW-0812">Transmembrane</keyword>
<feature type="transmembrane region" description="Helical" evidence="1">
    <location>
        <begin position="157"/>
        <end position="181"/>
    </location>
</feature>
<dbReference type="Proteomes" id="UP001175228">
    <property type="component" value="Unassembled WGS sequence"/>
</dbReference>
<keyword evidence="4" id="KW-1185">Reference proteome</keyword>
<organism evidence="3 4">
    <name type="scientific">Armillaria luteobubalina</name>
    <dbReference type="NCBI Taxonomy" id="153913"/>
    <lineage>
        <taxon>Eukaryota</taxon>
        <taxon>Fungi</taxon>
        <taxon>Dikarya</taxon>
        <taxon>Basidiomycota</taxon>
        <taxon>Agaricomycotina</taxon>
        <taxon>Agaricomycetes</taxon>
        <taxon>Agaricomycetidae</taxon>
        <taxon>Agaricales</taxon>
        <taxon>Marasmiineae</taxon>
        <taxon>Physalacriaceae</taxon>
        <taxon>Armillaria</taxon>
    </lineage>
</organism>
<keyword evidence="1" id="KW-1133">Transmembrane helix</keyword>
<dbReference type="AlphaFoldDB" id="A0AA39Q4C0"/>
<accession>A0AA39Q4C0</accession>
<dbReference type="PANTHER" id="PTHR40465:SF1">
    <property type="entry name" value="DUF6534 DOMAIN-CONTAINING PROTEIN"/>
    <property type="match status" value="1"/>
</dbReference>
<protein>
    <recommendedName>
        <fullName evidence="2">DUF6534 domain-containing protein</fullName>
    </recommendedName>
</protein>
<feature type="transmembrane region" description="Helical" evidence="1">
    <location>
        <begin position="201"/>
        <end position="223"/>
    </location>
</feature>
<feature type="transmembrane region" description="Helical" evidence="1">
    <location>
        <begin position="12"/>
        <end position="35"/>
    </location>
</feature>
<evidence type="ECO:0000259" key="2">
    <source>
        <dbReference type="Pfam" id="PF20152"/>
    </source>
</evidence>
<feature type="transmembrane region" description="Helical" evidence="1">
    <location>
        <begin position="85"/>
        <end position="106"/>
    </location>
</feature>